<feature type="region of interest" description="Disordered" evidence="1">
    <location>
        <begin position="1"/>
        <end position="28"/>
    </location>
</feature>
<feature type="compositionally biased region" description="Basic and acidic residues" evidence="1">
    <location>
        <begin position="9"/>
        <end position="21"/>
    </location>
</feature>
<dbReference type="EMBL" id="BMAT01013151">
    <property type="protein sequence ID" value="GFS06554.1"/>
    <property type="molecule type" value="Genomic_DNA"/>
</dbReference>
<reference evidence="2 3" key="1">
    <citation type="journal article" date="2021" name="Elife">
        <title>Chloroplast acquisition without the gene transfer in kleptoplastic sea slugs, Plakobranchus ocellatus.</title>
        <authorList>
            <person name="Maeda T."/>
            <person name="Takahashi S."/>
            <person name="Yoshida T."/>
            <person name="Shimamura S."/>
            <person name="Takaki Y."/>
            <person name="Nagai Y."/>
            <person name="Toyoda A."/>
            <person name="Suzuki Y."/>
            <person name="Arimoto A."/>
            <person name="Ishii H."/>
            <person name="Satoh N."/>
            <person name="Nishiyama T."/>
            <person name="Hasebe M."/>
            <person name="Maruyama T."/>
            <person name="Minagawa J."/>
            <person name="Obokata J."/>
            <person name="Shigenobu S."/>
        </authorList>
    </citation>
    <scope>NUCLEOTIDE SEQUENCE [LARGE SCALE GENOMIC DNA]</scope>
</reference>
<dbReference type="AlphaFoldDB" id="A0AAV4I812"/>
<sequence>MLDEPDLDQTSRIDQGEELHESNYQSSEQDNHFAHYSLAPVANSMPLLNQSVLFPLPAPLLLWLLRHGAEFRQALGSIRDVYFTCIITM</sequence>
<accession>A0AAV4I812</accession>
<evidence type="ECO:0000256" key="1">
    <source>
        <dbReference type="SAM" id="MobiDB-lite"/>
    </source>
</evidence>
<gene>
    <name evidence="2" type="ORF">ElyMa_006547100</name>
</gene>
<evidence type="ECO:0000313" key="2">
    <source>
        <dbReference type="EMBL" id="GFS06554.1"/>
    </source>
</evidence>
<evidence type="ECO:0000313" key="3">
    <source>
        <dbReference type="Proteomes" id="UP000762676"/>
    </source>
</evidence>
<protein>
    <submittedName>
        <fullName evidence="2">Uncharacterized protein</fullName>
    </submittedName>
</protein>
<proteinExistence type="predicted"/>
<comment type="caution">
    <text evidence="2">The sequence shown here is derived from an EMBL/GenBank/DDBJ whole genome shotgun (WGS) entry which is preliminary data.</text>
</comment>
<name>A0AAV4I812_9GAST</name>
<keyword evidence="3" id="KW-1185">Reference proteome</keyword>
<dbReference type="Proteomes" id="UP000762676">
    <property type="component" value="Unassembled WGS sequence"/>
</dbReference>
<organism evidence="2 3">
    <name type="scientific">Elysia marginata</name>
    <dbReference type="NCBI Taxonomy" id="1093978"/>
    <lineage>
        <taxon>Eukaryota</taxon>
        <taxon>Metazoa</taxon>
        <taxon>Spiralia</taxon>
        <taxon>Lophotrochozoa</taxon>
        <taxon>Mollusca</taxon>
        <taxon>Gastropoda</taxon>
        <taxon>Heterobranchia</taxon>
        <taxon>Euthyneura</taxon>
        <taxon>Panpulmonata</taxon>
        <taxon>Sacoglossa</taxon>
        <taxon>Placobranchoidea</taxon>
        <taxon>Plakobranchidae</taxon>
        <taxon>Elysia</taxon>
    </lineage>
</organism>